<feature type="domain" description="ChsH2 rubredoxin-like zinc ribbon" evidence="2">
    <location>
        <begin position="18"/>
        <end position="44"/>
    </location>
</feature>
<feature type="domain" description="ChsH2 C-terminal OB-fold" evidence="1">
    <location>
        <begin position="50"/>
        <end position="119"/>
    </location>
</feature>
<dbReference type="PANTHER" id="PTHR34075">
    <property type="entry name" value="BLR3430 PROTEIN"/>
    <property type="match status" value="1"/>
</dbReference>
<dbReference type="RefSeq" id="WP_066474613.1">
    <property type="nucleotide sequence ID" value="NZ_CBCRUZ010000010.1"/>
</dbReference>
<dbReference type="EMBL" id="CP079105">
    <property type="protein sequence ID" value="QXQ14049.1"/>
    <property type="molecule type" value="Genomic_DNA"/>
</dbReference>
<name>A0ABX8S860_9ACTN</name>
<accession>A0ABX8S860</accession>
<dbReference type="SUPFAM" id="SSF50249">
    <property type="entry name" value="Nucleic acid-binding proteins"/>
    <property type="match status" value="1"/>
</dbReference>
<keyword evidence="4" id="KW-1185">Reference proteome</keyword>
<dbReference type="InterPro" id="IPR052513">
    <property type="entry name" value="Thioester_dehydratase-like"/>
</dbReference>
<evidence type="ECO:0000313" key="3">
    <source>
        <dbReference type="EMBL" id="QXQ14049.1"/>
    </source>
</evidence>
<dbReference type="InterPro" id="IPR022002">
    <property type="entry name" value="ChsH2_Znr"/>
</dbReference>
<dbReference type="Proteomes" id="UP000887023">
    <property type="component" value="Chromosome"/>
</dbReference>
<evidence type="ECO:0000259" key="2">
    <source>
        <dbReference type="Pfam" id="PF12172"/>
    </source>
</evidence>
<proteinExistence type="predicted"/>
<gene>
    <name evidence="3" type="ORF">KV203_00840</name>
</gene>
<reference evidence="3" key="1">
    <citation type="submission" date="2021-07" db="EMBL/GenBank/DDBJ databases">
        <title>Candidatus Kaistella beijingensis sp. nov. isolated from a municipal wastewater treatment plant is involved in sludge foaming.</title>
        <authorList>
            <person name="Song Y."/>
            <person name="Liu S.-J."/>
        </authorList>
    </citation>
    <scope>NUCLEOTIDE SEQUENCE</scope>
    <source>
        <strain evidence="3">DSM 43998</strain>
    </source>
</reference>
<organism evidence="3 4">
    <name type="scientific">Skermania pinensis</name>
    <dbReference type="NCBI Taxonomy" id="39122"/>
    <lineage>
        <taxon>Bacteria</taxon>
        <taxon>Bacillati</taxon>
        <taxon>Actinomycetota</taxon>
        <taxon>Actinomycetes</taxon>
        <taxon>Mycobacteriales</taxon>
        <taxon>Gordoniaceae</taxon>
        <taxon>Skermania</taxon>
    </lineage>
</organism>
<sequence>MADTPFAPGVFTDGSDGPRLVGGRCTDCGSVTFPAPPSCARCGAVAVEQHPLARRGTLWTFTTQGFLPKEPYAGGETPETFQPYGVGLVELGGEVRVEARLTTADIDRLAIGMEMELVLVPFGGALSYAFAPVEGA</sequence>
<evidence type="ECO:0000259" key="1">
    <source>
        <dbReference type="Pfam" id="PF01796"/>
    </source>
</evidence>
<dbReference type="Gene3D" id="6.10.30.10">
    <property type="match status" value="1"/>
</dbReference>
<dbReference type="Pfam" id="PF12172">
    <property type="entry name" value="zf-ChsH2"/>
    <property type="match status" value="1"/>
</dbReference>
<dbReference type="InterPro" id="IPR002878">
    <property type="entry name" value="ChsH2_C"/>
</dbReference>
<protein>
    <submittedName>
        <fullName evidence="3">OB-fold domain-containing protein</fullName>
    </submittedName>
</protein>
<evidence type="ECO:0000313" key="4">
    <source>
        <dbReference type="Proteomes" id="UP000887023"/>
    </source>
</evidence>
<dbReference type="PANTHER" id="PTHR34075:SF5">
    <property type="entry name" value="BLR3430 PROTEIN"/>
    <property type="match status" value="1"/>
</dbReference>
<dbReference type="Pfam" id="PF01796">
    <property type="entry name" value="OB_ChsH2_C"/>
    <property type="match status" value="1"/>
</dbReference>
<dbReference type="InterPro" id="IPR012340">
    <property type="entry name" value="NA-bd_OB-fold"/>
</dbReference>